<organism evidence="2 3">
    <name type="scientific">Caulobacter phage CcrBL9</name>
    <dbReference type="NCBI Taxonomy" id="2283270"/>
    <lineage>
        <taxon>Viruses</taxon>
        <taxon>Duplodnaviria</taxon>
        <taxon>Heunggongvirae</taxon>
        <taxon>Uroviricota</taxon>
        <taxon>Caudoviricetes</taxon>
        <taxon>Jeanschmidtviridae</taxon>
        <taxon>Bertelyvirus</taxon>
        <taxon>Bertelyvirus BL9</taxon>
    </lineage>
</organism>
<accession>A0A385EC61</accession>
<dbReference type="Proteomes" id="UP000259421">
    <property type="component" value="Segment"/>
</dbReference>
<protein>
    <recommendedName>
        <fullName evidence="1">DUF7831 domain-containing protein</fullName>
    </recommendedName>
</protein>
<name>A0A385EC61_9CAUD</name>
<reference evidence="2 3" key="2">
    <citation type="submission" date="2018-09" db="EMBL/GenBank/DDBJ databases">
        <title>Giant CbK-like Caulobacter bacteriophages have genetically divergent genomes.</title>
        <authorList>
            <person name="Wilson K."/>
            <person name="Ely B."/>
        </authorList>
    </citation>
    <scope>NUCLEOTIDE SEQUENCE [LARGE SCALE GENOMIC DNA]</scope>
</reference>
<sequence length="137" mass="15369">MPVIFQKIIKREDARRNPYLLYAFGDNVARKGYGGQAAELRGEPNAVGIRTKYTPGEMYFVEAPLETEAQKKMIDQDMRRLFKHVQQGGIVVWPADGVGTNRARMAITAPTTFEYLQTKLEALILASRAQQAAHGQD</sequence>
<gene>
    <name evidence="2" type="ORF">CcrBL9_gp216c</name>
</gene>
<feature type="domain" description="DUF7831" evidence="1">
    <location>
        <begin position="3"/>
        <end position="118"/>
    </location>
</feature>
<dbReference type="InterPro" id="IPR057153">
    <property type="entry name" value="DUF7831"/>
</dbReference>
<evidence type="ECO:0000313" key="2">
    <source>
        <dbReference type="EMBL" id="AXQ69240.1"/>
    </source>
</evidence>
<evidence type="ECO:0000313" key="3">
    <source>
        <dbReference type="Proteomes" id="UP000259421"/>
    </source>
</evidence>
<proteinExistence type="predicted"/>
<evidence type="ECO:0000259" key="1">
    <source>
        <dbReference type="Pfam" id="PF25176"/>
    </source>
</evidence>
<dbReference type="Pfam" id="PF25176">
    <property type="entry name" value="DUF7831"/>
    <property type="match status" value="1"/>
</dbReference>
<keyword evidence="3" id="KW-1185">Reference proteome</keyword>
<dbReference type="EMBL" id="MH588546">
    <property type="protein sequence ID" value="AXQ69240.1"/>
    <property type="molecule type" value="Genomic_DNA"/>
</dbReference>
<reference evidence="3" key="1">
    <citation type="submission" date="2018-07" db="EMBL/GenBank/DDBJ databases">
        <title>Giant CbK-like Caulobacter bacteriophages have genetically divergent genomes.</title>
        <authorList>
            <person name="Wilson K.M."/>
            <person name="Ely B."/>
        </authorList>
    </citation>
    <scope>NUCLEOTIDE SEQUENCE [LARGE SCALE GENOMIC DNA]</scope>
</reference>